<feature type="transmembrane region" description="Helical" evidence="2">
    <location>
        <begin position="6"/>
        <end position="25"/>
    </location>
</feature>
<sequence length="196" mass="21052">MSSEQVLMAVVGAIALVSFLLALVATRIAAGARRESESAQAATRVAEARLADLEAAHVRRTPAAEAPAPVQPHTAQPDMAQSPSPAPEPSFVITHLGEPEEETATAVAGRIDGRLFADIVARESVIKAAGLAHGLRRALSPEQRNRIRFEMKQEVKRSRKQRKADQRQAIREWEARQRAALADEPADCPGGEDSAA</sequence>
<dbReference type="EMBL" id="QDGZ01000004">
    <property type="protein sequence ID" value="PVG82877.1"/>
    <property type="molecule type" value="Genomic_DNA"/>
</dbReference>
<evidence type="ECO:0000256" key="2">
    <source>
        <dbReference type="SAM" id="Phobius"/>
    </source>
</evidence>
<keyword evidence="2" id="KW-0812">Transmembrane</keyword>
<organism evidence="3 4">
    <name type="scientific">Nocardioides gansuensis</name>
    <dbReference type="NCBI Taxonomy" id="2138300"/>
    <lineage>
        <taxon>Bacteria</taxon>
        <taxon>Bacillati</taxon>
        <taxon>Actinomycetota</taxon>
        <taxon>Actinomycetes</taxon>
        <taxon>Propionibacteriales</taxon>
        <taxon>Nocardioidaceae</taxon>
        <taxon>Nocardioides</taxon>
    </lineage>
</organism>
<evidence type="ECO:0000256" key="1">
    <source>
        <dbReference type="SAM" id="MobiDB-lite"/>
    </source>
</evidence>
<keyword evidence="4" id="KW-1185">Reference proteome</keyword>
<comment type="caution">
    <text evidence="3">The sequence shown here is derived from an EMBL/GenBank/DDBJ whole genome shotgun (WGS) entry which is preliminary data.</text>
</comment>
<keyword evidence="2" id="KW-1133">Transmembrane helix</keyword>
<name>A0A2T8FB09_9ACTN</name>
<evidence type="ECO:0000313" key="3">
    <source>
        <dbReference type="EMBL" id="PVG82877.1"/>
    </source>
</evidence>
<dbReference type="AlphaFoldDB" id="A0A2T8FB09"/>
<gene>
    <name evidence="3" type="ORF">DDE18_11025</name>
</gene>
<proteinExistence type="predicted"/>
<protein>
    <submittedName>
        <fullName evidence="3">Uncharacterized protein</fullName>
    </submittedName>
</protein>
<evidence type="ECO:0000313" key="4">
    <source>
        <dbReference type="Proteomes" id="UP000246018"/>
    </source>
</evidence>
<dbReference type="RefSeq" id="WP_116572308.1">
    <property type="nucleotide sequence ID" value="NZ_QDGZ01000004.1"/>
</dbReference>
<feature type="region of interest" description="Disordered" evidence="1">
    <location>
        <begin position="61"/>
        <end position="91"/>
    </location>
</feature>
<feature type="region of interest" description="Disordered" evidence="1">
    <location>
        <begin position="176"/>
        <end position="196"/>
    </location>
</feature>
<dbReference type="Proteomes" id="UP000246018">
    <property type="component" value="Unassembled WGS sequence"/>
</dbReference>
<keyword evidence="2" id="KW-0472">Membrane</keyword>
<dbReference type="OrthoDB" id="3787531at2"/>
<reference evidence="3 4" key="1">
    <citation type="submission" date="2018-04" db="EMBL/GenBank/DDBJ databases">
        <title>Genome of Nocardioides gansuensis WSJ-1.</title>
        <authorList>
            <person name="Wu S."/>
            <person name="Wang G."/>
        </authorList>
    </citation>
    <scope>NUCLEOTIDE SEQUENCE [LARGE SCALE GENOMIC DNA]</scope>
    <source>
        <strain evidence="3 4">WSJ-1</strain>
    </source>
</reference>
<accession>A0A2T8FB09</accession>